<evidence type="ECO:0000313" key="1">
    <source>
        <dbReference type="EMBL" id="AGT74202.1"/>
    </source>
</evidence>
<proteinExistence type="predicted"/>
<dbReference type="EMBL" id="CP006691">
    <property type="protein sequence ID" value="AGT74202.1"/>
    <property type="molecule type" value="Genomic_DNA"/>
</dbReference>
<evidence type="ECO:0000313" key="2">
    <source>
        <dbReference type="Proteomes" id="UP000015920"/>
    </source>
</evidence>
<dbReference type="HOGENOM" id="CLU_3328756_0_0_7"/>
<dbReference type="Proteomes" id="UP000015920">
    <property type="component" value="Chromosome"/>
</dbReference>
<dbReference type="PATRIC" id="fig|1352356.3.peg.952"/>
<gene>
    <name evidence="1" type="ORF">HPSA20_0969</name>
</gene>
<sequence>MVKVIKRSRRLGFLWFKTLFYHSKFYGKTHFLRGYLRE</sequence>
<dbReference type="KEGG" id="hpys:HPSA20_0969"/>
<name>T1UBB4_HELPX</name>
<accession>T1UBB4</accession>
<reference evidence="1 2" key="1">
    <citation type="journal article" date="2013" name="Genome Announc.">
        <title>Genome Sequences of Three hpAfrica2 Strains of Helicobacter pylori.</title>
        <authorList>
            <person name="Duncan S.S."/>
            <person name="Bertoli M.T."/>
            <person name="Kersulyte D."/>
            <person name="Valk P.L."/>
            <person name="Tamma S."/>
            <person name="Segal I."/>
            <person name="McClain M.S."/>
            <person name="Cover T.L."/>
            <person name="Berg D.E."/>
        </authorList>
    </citation>
    <scope>NUCLEOTIDE SEQUENCE [LARGE SCALE GENOMIC DNA]</scope>
    <source>
        <strain evidence="1">SouthAfrica20</strain>
    </source>
</reference>
<dbReference type="AlphaFoldDB" id="T1UBB4"/>
<organism evidence="1 2">
    <name type="scientific">Helicobacter pylori SouthAfrica20</name>
    <dbReference type="NCBI Taxonomy" id="1352356"/>
    <lineage>
        <taxon>Bacteria</taxon>
        <taxon>Pseudomonadati</taxon>
        <taxon>Campylobacterota</taxon>
        <taxon>Epsilonproteobacteria</taxon>
        <taxon>Campylobacterales</taxon>
        <taxon>Helicobacteraceae</taxon>
        <taxon>Helicobacter</taxon>
    </lineage>
</organism>
<protein>
    <submittedName>
        <fullName evidence="1">Uncharacterized protein</fullName>
    </submittedName>
</protein>